<dbReference type="Proteomes" id="UP000199632">
    <property type="component" value="Unassembled WGS sequence"/>
</dbReference>
<dbReference type="PANTHER" id="PTHR45527:SF1">
    <property type="entry name" value="FATTY ACID SYNTHASE"/>
    <property type="match status" value="1"/>
</dbReference>
<evidence type="ECO:0000256" key="4">
    <source>
        <dbReference type="SAM" id="MobiDB-lite"/>
    </source>
</evidence>
<dbReference type="GO" id="GO:0031177">
    <property type="term" value="F:phosphopantetheine binding"/>
    <property type="evidence" value="ECO:0007669"/>
    <property type="project" value="TreeGrafter"/>
</dbReference>
<gene>
    <name evidence="6" type="ORF">SAMN05421684_5394</name>
</gene>
<dbReference type="GO" id="GO:0005737">
    <property type="term" value="C:cytoplasm"/>
    <property type="evidence" value="ECO:0007669"/>
    <property type="project" value="TreeGrafter"/>
</dbReference>
<dbReference type="RefSeq" id="WP_090798750.1">
    <property type="nucleotide sequence ID" value="NZ_BOND01000002.1"/>
</dbReference>
<keyword evidence="3" id="KW-0597">Phosphoprotein</keyword>
<dbReference type="STRING" id="137265.SAMN05421684_5394"/>
<keyword evidence="2" id="KW-0596">Phosphopantetheine</keyword>
<dbReference type="SUPFAM" id="SSF47336">
    <property type="entry name" value="ACP-like"/>
    <property type="match status" value="1"/>
</dbReference>
<feature type="region of interest" description="Disordered" evidence="4">
    <location>
        <begin position="226"/>
        <end position="252"/>
    </location>
</feature>
<keyword evidence="7" id="KW-1185">Reference proteome</keyword>
<dbReference type="GO" id="GO:0044550">
    <property type="term" value="P:secondary metabolite biosynthetic process"/>
    <property type="evidence" value="ECO:0007669"/>
    <property type="project" value="TreeGrafter"/>
</dbReference>
<dbReference type="Gene3D" id="1.10.1200.10">
    <property type="entry name" value="ACP-like"/>
    <property type="match status" value="1"/>
</dbReference>
<organism evidence="6 7">
    <name type="scientific">Asanoa ishikariensis</name>
    <dbReference type="NCBI Taxonomy" id="137265"/>
    <lineage>
        <taxon>Bacteria</taxon>
        <taxon>Bacillati</taxon>
        <taxon>Actinomycetota</taxon>
        <taxon>Actinomycetes</taxon>
        <taxon>Micromonosporales</taxon>
        <taxon>Micromonosporaceae</taxon>
        <taxon>Asanoa</taxon>
    </lineage>
</organism>
<dbReference type="InterPro" id="IPR045851">
    <property type="entry name" value="AMP-bd_C_sf"/>
</dbReference>
<accession>A0A1H3TAZ1</accession>
<dbReference type="OrthoDB" id="518159at2"/>
<dbReference type="FunFam" id="1.10.1200.10:FF:000005">
    <property type="entry name" value="Nonribosomal peptide synthetase 1"/>
    <property type="match status" value="1"/>
</dbReference>
<name>A0A1H3TAZ1_9ACTN</name>
<sequence length="252" mass="26650">MASRAEQGSRGAAVDPVETVAALRDIEQVSDALVTERTGPDGAPVLVAYVAGPDPALGTGPIRQQLLSQLPRDMVPEHFVVLDELPLTADGDYDLAALPDPDPAETPARGFVAPTSPMEQRLAALFKQILGVDQVGVHDSFFALGGSSLQATVVTSRIYDDFDINLSLQDMFANATVDELSQIIVRTLGERASVATIKENKRSLKGIGLAIHGKLPLPIRRIVPPGVPCGGSPGDGKRRIRFGKAKKDDAAS</sequence>
<evidence type="ECO:0000256" key="2">
    <source>
        <dbReference type="ARBA" id="ARBA00022450"/>
    </source>
</evidence>
<dbReference type="PANTHER" id="PTHR45527">
    <property type="entry name" value="NONRIBOSOMAL PEPTIDE SYNTHETASE"/>
    <property type="match status" value="1"/>
</dbReference>
<evidence type="ECO:0000313" key="7">
    <source>
        <dbReference type="Proteomes" id="UP000199632"/>
    </source>
</evidence>
<dbReference type="Pfam" id="PF00550">
    <property type="entry name" value="PP-binding"/>
    <property type="match status" value="1"/>
</dbReference>
<dbReference type="Gene3D" id="3.30.300.30">
    <property type="match status" value="1"/>
</dbReference>
<reference evidence="7" key="1">
    <citation type="submission" date="2016-10" db="EMBL/GenBank/DDBJ databases">
        <authorList>
            <person name="Varghese N."/>
            <person name="Submissions S."/>
        </authorList>
    </citation>
    <scope>NUCLEOTIDE SEQUENCE [LARGE SCALE GENOMIC DNA]</scope>
    <source>
        <strain evidence="7">DSM 44718</strain>
    </source>
</reference>
<evidence type="ECO:0000259" key="5">
    <source>
        <dbReference type="PROSITE" id="PS50075"/>
    </source>
</evidence>
<proteinExistence type="predicted"/>
<comment type="cofactor">
    <cofactor evidence="1">
        <name>pantetheine 4'-phosphate</name>
        <dbReference type="ChEBI" id="CHEBI:47942"/>
    </cofactor>
</comment>
<feature type="domain" description="Carrier" evidence="5">
    <location>
        <begin position="113"/>
        <end position="188"/>
    </location>
</feature>
<dbReference type="PROSITE" id="PS50075">
    <property type="entry name" value="CARRIER"/>
    <property type="match status" value="1"/>
</dbReference>
<dbReference type="GO" id="GO:0043041">
    <property type="term" value="P:amino acid activation for nonribosomal peptide biosynthetic process"/>
    <property type="evidence" value="ECO:0007669"/>
    <property type="project" value="TreeGrafter"/>
</dbReference>
<dbReference type="EMBL" id="FNQB01000003">
    <property type="protein sequence ID" value="SDZ47038.1"/>
    <property type="molecule type" value="Genomic_DNA"/>
</dbReference>
<dbReference type="InterPro" id="IPR009081">
    <property type="entry name" value="PP-bd_ACP"/>
</dbReference>
<evidence type="ECO:0000313" key="6">
    <source>
        <dbReference type="EMBL" id="SDZ47038.1"/>
    </source>
</evidence>
<protein>
    <submittedName>
        <fullName evidence="6">Enterobactin synthetase component F</fullName>
    </submittedName>
</protein>
<dbReference type="SUPFAM" id="SSF56801">
    <property type="entry name" value="Acetyl-CoA synthetase-like"/>
    <property type="match status" value="1"/>
</dbReference>
<evidence type="ECO:0000256" key="1">
    <source>
        <dbReference type="ARBA" id="ARBA00001957"/>
    </source>
</evidence>
<evidence type="ECO:0000256" key="3">
    <source>
        <dbReference type="ARBA" id="ARBA00022553"/>
    </source>
</evidence>
<dbReference type="AlphaFoldDB" id="A0A1H3TAZ1"/>
<dbReference type="InterPro" id="IPR036736">
    <property type="entry name" value="ACP-like_sf"/>
</dbReference>